<feature type="region of interest" description="Disordered" evidence="1">
    <location>
        <begin position="1"/>
        <end position="20"/>
    </location>
</feature>
<comment type="caution">
    <text evidence="3">The sequence shown here is derived from an EMBL/GenBank/DDBJ whole genome shotgun (WGS) entry which is preliminary data.</text>
</comment>
<dbReference type="EMBL" id="JAQGLA010000035">
    <property type="protein sequence ID" value="MDA3627886.1"/>
    <property type="molecule type" value="Genomic_DNA"/>
</dbReference>
<feature type="domain" description="YqeB PH" evidence="2">
    <location>
        <begin position="18"/>
        <end position="55"/>
    </location>
</feature>
<proteinExistence type="predicted"/>
<dbReference type="Proteomes" id="UP001210380">
    <property type="component" value="Unassembled WGS sequence"/>
</dbReference>
<evidence type="ECO:0000259" key="2">
    <source>
        <dbReference type="Pfam" id="PF23494"/>
    </source>
</evidence>
<evidence type="ECO:0000313" key="4">
    <source>
        <dbReference type="Proteomes" id="UP001210380"/>
    </source>
</evidence>
<feature type="region of interest" description="Disordered" evidence="1">
    <location>
        <begin position="50"/>
        <end position="76"/>
    </location>
</feature>
<dbReference type="InterPro" id="IPR057798">
    <property type="entry name" value="PH_YqeB"/>
</dbReference>
<protein>
    <recommendedName>
        <fullName evidence="2">YqeB PH domain-containing protein</fullName>
    </recommendedName>
</protein>
<sequence>MIATSAARTSTRASSTARRKDLVFLDATTRQLARRKSSDLPKDQVRAAFEHFGYPRAGTTDPHKNDVPSGSTATRP</sequence>
<reference evidence="3 4" key="1">
    <citation type="submission" date="2022-11" db="EMBL/GenBank/DDBJ databases">
        <title>Draft genome sequence of Saccharopolyspora sp. WRP15-2 isolated from rhizosphere soils of wild rice in Thailand.</title>
        <authorList>
            <person name="Duangmal K."/>
            <person name="Kammanee S."/>
            <person name="Muangham S."/>
        </authorList>
    </citation>
    <scope>NUCLEOTIDE SEQUENCE [LARGE SCALE GENOMIC DNA]</scope>
    <source>
        <strain evidence="3 4">WRP15-2</strain>
    </source>
</reference>
<accession>A0ABT4V393</accession>
<feature type="compositionally biased region" description="Low complexity" evidence="1">
    <location>
        <begin position="1"/>
        <end position="16"/>
    </location>
</feature>
<name>A0ABT4V393_9PSEU</name>
<dbReference type="Pfam" id="PF23494">
    <property type="entry name" value="bPH_10"/>
    <property type="match status" value="1"/>
</dbReference>
<organism evidence="3 4">
    <name type="scientific">Saccharopolyspora oryzae</name>
    <dbReference type="NCBI Taxonomy" id="2997343"/>
    <lineage>
        <taxon>Bacteria</taxon>
        <taxon>Bacillati</taxon>
        <taxon>Actinomycetota</taxon>
        <taxon>Actinomycetes</taxon>
        <taxon>Pseudonocardiales</taxon>
        <taxon>Pseudonocardiaceae</taxon>
        <taxon>Saccharopolyspora</taxon>
    </lineage>
</organism>
<gene>
    <name evidence="3" type="ORF">OU415_20805</name>
</gene>
<dbReference type="RefSeq" id="WP_270950586.1">
    <property type="nucleotide sequence ID" value="NZ_JAQGLA010000035.1"/>
</dbReference>
<keyword evidence="4" id="KW-1185">Reference proteome</keyword>
<evidence type="ECO:0000256" key="1">
    <source>
        <dbReference type="SAM" id="MobiDB-lite"/>
    </source>
</evidence>
<evidence type="ECO:0000313" key="3">
    <source>
        <dbReference type="EMBL" id="MDA3627886.1"/>
    </source>
</evidence>